<dbReference type="EMBL" id="JAUMSQ010000289">
    <property type="protein sequence ID" value="MDO3639183.1"/>
    <property type="molecule type" value="Genomic_DNA"/>
</dbReference>
<sequence>RRGMVVRADDLLTSLLTGLLAGLGRACRASAAATPAAPSWFGLFAFRHPSDSSCHLVYVPAALTGRCRTVTV</sequence>
<dbReference type="Proteomes" id="UP001168823">
    <property type="component" value="Unassembled WGS sequence"/>
</dbReference>
<evidence type="ECO:0000313" key="2">
    <source>
        <dbReference type="Proteomes" id="UP001168823"/>
    </source>
</evidence>
<feature type="non-terminal residue" evidence="1">
    <location>
        <position position="1"/>
    </location>
</feature>
<accession>A0ABT8UMZ8</accession>
<name>A0ABT8UMZ8_9MYCO</name>
<evidence type="ECO:0000313" key="1">
    <source>
        <dbReference type="EMBL" id="MDO3639183.1"/>
    </source>
</evidence>
<comment type="caution">
    <text evidence="1">The sequence shown here is derived from an EMBL/GenBank/DDBJ whole genome shotgun (WGS) entry which is preliminary data.</text>
</comment>
<protein>
    <submittedName>
        <fullName evidence="1">Uncharacterized protein</fullName>
    </submittedName>
</protein>
<gene>
    <name evidence="1" type="ORF">Q2100_25805</name>
</gene>
<proteinExistence type="predicted"/>
<organism evidence="1 2">
    <name type="scientific">Mycolicibacterium arseniciresistens</name>
    <dbReference type="NCBI Taxonomy" id="3062257"/>
    <lineage>
        <taxon>Bacteria</taxon>
        <taxon>Bacillati</taxon>
        <taxon>Actinomycetota</taxon>
        <taxon>Actinomycetes</taxon>
        <taxon>Mycobacteriales</taxon>
        <taxon>Mycobacteriaceae</taxon>
        <taxon>Mycolicibacterium</taxon>
    </lineage>
</organism>
<dbReference type="RefSeq" id="WP_302916357.1">
    <property type="nucleotide sequence ID" value="NZ_JAUMSQ010000289.1"/>
</dbReference>
<reference evidence="1" key="1">
    <citation type="submission" date="2023-07" db="EMBL/GenBank/DDBJ databases">
        <title>Mycolicibacterium sp. nov., a novel bacterial species.</title>
        <authorList>
            <person name="Cao Y."/>
        </authorList>
    </citation>
    <scope>NUCLEOTIDE SEQUENCE</scope>
    <source>
        <strain evidence="1">KC 300</strain>
    </source>
</reference>
<keyword evidence="2" id="KW-1185">Reference proteome</keyword>